<organism evidence="1 2">
    <name type="scientific">Gigaspora margarita</name>
    <dbReference type="NCBI Taxonomy" id="4874"/>
    <lineage>
        <taxon>Eukaryota</taxon>
        <taxon>Fungi</taxon>
        <taxon>Fungi incertae sedis</taxon>
        <taxon>Mucoromycota</taxon>
        <taxon>Glomeromycotina</taxon>
        <taxon>Glomeromycetes</taxon>
        <taxon>Diversisporales</taxon>
        <taxon>Gigasporaceae</taxon>
        <taxon>Gigaspora</taxon>
    </lineage>
</organism>
<name>A0A8H4ATH9_GIGMA</name>
<evidence type="ECO:0000313" key="2">
    <source>
        <dbReference type="Proteomes" id="UP000439903"/>
    </source>
</evidence>
<sequence>MAEQAKWAAMIGISLVLETCGIEVRDKPFEMVEIDIPDQVHKLKTTLIGKGDGVPMMNSKAWNTMFPSDSLKGISKSPMSVANSIVYNDIVYGNELGRLMGPVDNLFLYDYAVESREDNVNAWLSGARNKISLLYKQMTPLQAASTLGNVMGYEMIKAKCRVEEASRRYSQINKKNGSVEGFKSNVTL</sequence>
<protein>
    <submittedName>
        <fullName evidence="1">Uncharacterized protein</fullName>
    </submittedName>
</protein>
<reference evidence="1 2" key="1">
    <citation type="journal article" date="2019" name="Environ. Microbiol.">
        <title>At the nexus of three kingdoms: the genome of the mycorrhizal fungus Gigaspora margarita provides insights into plant, endobacterial and fungal interactions.</title>
        <authorList>
            <person name="Venice F."/>
            <person name="Ghignone S."/>
            <person name="Salvioli di Fossalunga A."/>
            <person name="Amselem J."/>
            <person name="Novero M."/>
            <person name="Xianan X."/>
            <person name="Sedzielewska Toro K."/>
            <person name="Morin E."/>
            <person name="Lipzen A."/>
            <person name="Grigoriev I.V."/>
            <person name="Henrissat B."/>
            <person name="Martin F.M."/>
            <person name="Bonfante P."/>
        </authorList>
    </citation>
    <scope>NUCLEOTIDE SEQUENCE [LARGE SCALE GENOMIC DNA]</scope>
    <source>
        <strain evidence="1 2">BEG34</strain>
    </source>
</reference>
<proteinExistence type="predicted"/>
<keyword evidence="2" id="KW-1185">Reference proteome</keyword>
<dbReference type="AlphaFoldDB" id="A0A8H4ATH9"/>
<evidence type="ECO:0000313" key="1">
    <source>
        <dbReference type="EMBL" id="KAF0531191.1"/>
    </source>
</evidence>
<gene>
    <name evidence="1" type="ORF">F8M41_011891</name>
</gene>
<dbReference type="Proteomes" id="UP000439903">
    <property type="component" value="Unassembled WGS sequence"/>
</dbReference>
<dbReference type="OrthoDB" id="2352833at2759"/>
<dbReference type="EMBL" id="WTPW01000243">
    <property type="protein sequence ID" value="KAF0531191.1"/>
    <property type="molecule type" value="Genomic_DNA"/>
</dbReference>
<comment type="caution">
    <text evidence="1">The sequence shown here is derived from an EMBL/GenBank/DDBJ whole genome shotgun (WGS) entry which is preliminary data.</text>
</comment>
<accession>A0A8H4ATH9</accession>